<feature type="domain" description="Membrane insertase YidC N-terminal" evidence="16">
    <location>
        <begin position="141"/>
        <end position="322"/>
    </location>
</feature>
<feature type="transmembrane region" description="Helical" evidence="14">
    <location>
        <begin position="474"/>
        <end position="495"/>
    </location>
</feature>
<accession>A0A345ZB11</accession>
<dbReference type="Pfam" id="PF02096">
    <property type="entry name" value="60KD_IMP"/>
    <property type="match status" value="1"/>
</dbReference>
<evidence type="ECO:0000256" key="10">
    <source>
        <dbReference type="ARBA" id="ARBA00023186"/>
    </source>
</evidence>
<organism evidence="17 18">
    <name type="scientific">Candidatus Chromulinivorax destructor</name>
    <dbReference type="NCBI Taxonomy" id="2066483"/>
    <lineage>
        <taxon>Bacteria</taxon>
        <taxon>Candidatus Babelota</taxon>
        <taxon>Candidatus Babeliae</taxon>
        <taxon>Candidatus Babeliales</taxon>
        <taxon>Candidatus Chromulinivoraceae</taxon>
        <taxon>Candidatus Chromulinivorax</taxon>
    </lineage>
</organism>
<evidence type="ECO:0000256" key="2">
    <source>
        <dbReference type="ARBA" id="ARBA00010527"/>
    </source>
</evidence>
<evidence type="ECO:0000313" key="18">
    <source>
        <dbReference type="Proteomes" id="UP000254834"/>
    </source>
</evidence>
<feature type="transmembrane region" description="Helical" evidence="14">
    <location>
        <begin position="311"/>
        <end position="329"/>
    </location>
</feature>
<feature type="transmembrane region" description="Helical" evidence="14">
    <location>
        <begin position="335"/>
        <end position="356"/>
    </location>
</feature>
<dbReference type="InterPro" id="IPR001708">
    <property type="entry name" value="YidC/ALB3/OXA1/COX18"/>
</dbReference>
<evidence type="ECO:0000256" key="4">
    <source>
        <dbReference type="ARBA" id="ARBA00022448"/>
    </source>
</evidence>
<evidence type="ECO:0000256" key="12">
    <source>
        <dbReference type="ARBA" id="ARBA00033342"/>
    </source>
</evidence>
<evidence type="ECO:0000256" key="8">
    <source>
        <dbReference type="ARBA" id="ARBA00022989"/>
    </source>
</evidence>
<keyword evidence="5" id="KW-1003">Cell membrane</keyword>
<dbReference type="OrthoDB" id="9780552at2"/>
<dbReference type="InterPro" id="IPR047196">
    <property type="entry name" value="YidC_ALB_C"/>
</dbReference>
<evidence type="ECO:0000259" key="15">
    <source>
        <dbReference type="Pfam" id="PF02096"/>
    </source>
</evidence>
<evidence type="ECO:0000256" key="1">
    <source>
        <dbReference type="ARBA" id="ARBA00004651"/>
    </source>
</evidence>
<evidence type="ECO:0000256" key="9">
    <source>
        <dbReference type="ARBA" id="ARBA00023136"/>
    </source>
</evidence>
<evidence type="ECO:0000256" key="11">
    <source>
        <dbReference type="ARBA" id="ARBA00033245"/>
    </source>
</evidence>
<evidence type="ECO:0000256" key="6">
    <source>
        <dbReference type="ARBA" id="ARBA00022692"/>
    </source>
</evidence>
<sequence>MNIKEWIFPLTFAIAMTYCVQYYFEPKNEKQLTQNQIKSGSGFFAPSLQDINKPLNLDVIFENKNEEILESLQVITTPQASYVFSNKGAVLQSFSFPWQDKQESINTMLADENCFLLALEKDSPLMYTLIDVVGNQESLVQTIQYAADFSAGTIIKTFTLHNSSYQMDLDIAIKSNGSLVTSPLQARIFITQPVMQPAISTDKITGFVNNEKGSNLTAIDLLKNDNLKKYWVMPTFFGYESKFIVHAMVKDEQSFVQRAYMKKNSSGHIAGILESRLIEESGNWKISFFVGPKTAKAMTAVDNRLLQTLNFGWFSFVSHPLLNILNYLQEKIGNYGWAIILLTLVMKLLLLPFALYSDKSLRKGMEIQKKMDYLQKKYKNNPAQLEQERLEVIKKYGMPGLGGFLPILLQGFTFIALNSVLYNAIELYGASFLWISNLYAVDPYYILPLMFGFSMLMAAPASKDPQKNVLRYGLVLLMTTVMSYASAGLVLYILVNSLVDSVRTNLQKR</sequence>
<dbReference type="GO" id="GO:0005886">
    <property type="term" value="C:plasma membrane"/>
    <property type="evidence" value="ECO:0007669"/>
    <property type="project" value="UniProtKB-SubCell"/>
</dbReference>
<keyword evidence="10" id="KW-0143">Chaperone</keyword>
<dbReference type="GO" id="GO:0015031">
    <property type="term" value="P:protein transport"/>
    <property type="evidence" value="ECO:0007669"/>
    <property type="project" value="UniProtKB-KW"/>
</dbReference>
<evidence type="ECO:0000256" key="7">
    <source>
        <dbReference type="ARBA" id="ARBA00022927"/>
    </source>
</evidence>
<keyword evidence="4" id="KW-0813">Transport</keyword>
<feature type="transmembrane region" description="Helical" evidence="14">
    <location>
        <begin position="404"/>
        <end position="425"/>
    </location>
</feature>
<dbReference type="Proteomes" id="UP000254834">
    <property type="component" value="Chromosome"/>
</dbReference>
<dbReference type="PANTHER" id="PTHR12428">
    <property type="entry name" value="OXA1"/>
    <property type="match status" value="1"/>
</dbReference>
<feature type="transmembrane region" description="Helical" evidence="14">
    <location>
        <begin position="445"/>
        <end position="462"/>
    </location>
</feature>
<dbReference type="GO" id="GO:0032977">
    <property type="term" value="F:membrane insertase activity"/>
    <property type="evidence" value="ECO:0007669"/>
    <property type="project" value="InterPro"/>
</dbReference>
<evidence type="ECO:0000256" key="13">
    <source>
        <dbReference type="RuleBase" id="RU003945"/>
    </source>
</evidence>
<keyword evidence="18" id="KW-1185">Reference proteome</keyword>
<evidence type="ECO:0000256" key="5">
    <source>
        <dbReference type="ARBA" id="ARBA00022475"/>
    </source>
</evidence>
<evidence type="ECO:0000259" key="16">
    <source>
        <dbReference type="Pfam" id="PF14849"/>
    </source>
</evidence>
<keyword evidence="8 14" id="KW-1133">Transmembrane helix</keyword>
<dbReference type="RefSeq" id="WP_115585493.1">
    <property type="nucleotide sequence ID" value="NZ_CP025544.1"/>
</dbReference>
<dbReference type="Pfam" id="PF14849">
    <property type="entry name" value="YidC_periplas"/>
    <property type="match status" value="1"/>
</dbReference>
<dbReference type="KEGG" id="cdes:C0J27_01800"/>
<protein>
    <recommendedName>
        <fullName evidence="3">Membrane protein insertase YidC</fullName>
    </recommendedName>
    <alternativeName>
        <fullName evidence="12">Foldase YidC</fullName>
    </alternativeName>
    <alternativeName>
        <fullName evidence="11">Membrane integrase YidC</fullName>
    </alternativeName>
</protein>
<dbReference type="InterPro" id="IPR028055">
    <property type="entry name" value="YidC/Oxa/ALB_C"/>
</dbReference>
<reference evidence="17 18" key="1">
    <citation type="submission" date="2017-12" db="EMBL/GenBank/DDBJ databases">
        <title>Chromulinavorax destructans is a abundant pathogen of dominant heterotrophic picoflagllates.</title>
        <authorList>
            <person name="Deeg C.M."/>
            <person name="Zimmer M."/>
            <person name="Suttle C.A."/>
        </authorList>
    </citation>
    <scope>NUCLEOTIDE SEQUENCE [LARGE SCALE GENOMIC DNA]</scope>
    <source>
        <strain evidence="17 18">SeV1</strain>
    </source>
</reference>
<feature type="domain" description="Membrane insertase YidC/Oxa/ALB C-terminal" evidence="15">
    <location>
        <begin position="335"/>
        <end position="503"/>
    </location>
</feature>
<dbReference type="PANTHER" id="PTHR12428:SF65">
    <property type="entry name" value="CYTOCHROME C OXIDASE ASSEMBLY PROTEIN COX18, MITOCHONDRIAL"/>
    <property type="match status" value="1"/>
</dbReference>
<dbReference type="InterPro" id="IPR028053">
    <property type="entry name" value="Membr_insert_YidC_N"/>
</dbReference>
<keyword evidence="7" id="KW-0653">Protein transport</keyword>
<proteinExistence type="inferred from homology"/>
<dbReference type="Gene3D" id="2.70.98.90">
    <property type="match status" value="1"/>
</dbReference>
<comment type="similarity">
    <text evidence="2">Belongs to the OXA1/ALB3/YidC family. Type 1 subfamily.</text>
</comment>
<name>A0A345ZB11_9BACT</name>
<evidence type="ECO:0000256" key="14">
    <source>
        <dbReference type="SAM" id="Phobius"/>
    </source>
</evidence>
<keyword evidence="6 13" id="KW-0812">Transmembrane</keyword>
<dbReference type="NCBIfam" id="TIGR03593">
    <property type="entry name" value="yidC_nterm"/>
    <property type="match status" value="1"/>
</dbReference>
<dbReference type="PRINTS" id="PR00701">
    <property type="entry name" value="60KDINNERMP"/>
</dbReference>
<evidence type="ECO:0000256" key="3">
    <source>
        <dbReference type="ARBA" id="ARBA00015325"/>
    </source>
</evidence>
<dbReference type="NCBIfam" id="TIGR03592">
    <property type="entry name" value="yidC_oxa1_cterm"/>
    <property type="match status" value="1"/>
</dbReference>
<evidence type="ECO:0000313" key="17">
    <source>
        <dbReference type="EMBL" id="AXK60478.1"/>
    </source>
</evidence>
<dbReference type="CDD" id="cd20070">
    <property type="entry name" value="5TM_YidC_Alb3"/>
    <property type="match status" value="1"/>
</dbReference>
<gene>
    <name evidence="17" type="ORF">C0J27_01800</name>
</gene>
<dbReference type="AlphaFoldDB" id="A0A345ZB11"/>
<dbReference type="EMBL" id="CP025544">
    <property type="protein sequence ID" value="AXK60478.1"/>
    <property type="molecule type" value="Genomic_DNA"/>
</dbReference>
<keyword evidence="9 14" id="KW-0472">Membrane</keyword>
<dbReference type="GO" id="GO:0051205">
    <property type="term" value="P:protein insertion into membrane"/>
    <property type="evidence" value="ECO:0007669"/>
    <property type="project" value="TreeGrafter"/>
</dbReference>
<comment type="subcellular location">
    <subcellularLocation>
        <location evidence="1">Cell membrane</location>
        <topology evidence="1">Multi-pass membrane protein</topology>
    </subcellularLocation>
    <subcellularLocation>
        <location evidence="13">Membrane</location>
        <topology evidence="13">Multi-pass membrane protein</topology>
    </subcellularLocation>
</comment>
<dbReference type="InterPro" id="IPR038221">
    <property type="entry name" value="YidC_periplasmic_sf"/>
</dbReference>